<evidence type="ECO:0000313" key="2">
    <source>
        <dbReference type="EMBL" id="GAA5066590.1"/>
    </source>
</evidence>
<protein>
    <submittedName>
        <fullName evidence="2">Flavodoxin family protein</fullName>
    </submittedName>
</protein>
<comment type="caution">
    <text evidence="2">The sequence shown here is derived from an EMBL/GenBank/DDBJ whole genome shotgun (WGS) entry which is preliminary data.</text>
</comment>
<gene>
    <name evidence="2" type="ORF">GCM10023318_54940</name>
</gene>
<dbReference type="PANTHER" id="PTHR38030">
    <property type="entry name" value="PROTOPORPHYRINOGEN IX DEHYDROGENASE [MENAQUINONE]"/>
    <property type="match status" value="1"/>
</dbReference>
<dbReference type="EMBL" id="BAABJM010000007">
    <property type="protein sequence ID" value="GAA5066590.1"/>
    <property type="molecule type" value="Genomic_DNA"/>
</dbReference>
<evidence type="ECO:0000313" key="3">
    <source>
        <dbReference type="Proteomes" id="UP001500603"/>
    </source>
</evidence>
<dbReference type="InterPro" id="IPR008254">
    <property type="entry name" value="Flavodoxin/NO_synth"/>
</dbReference>
<organism evidence="2 3">
    <name type="scientific">Nocardia callitridis</name>
    <dbReference type="NCBI Taxonomy" id="648753"/>
    <lineage>
        <taxon>Bacteria</taxon>
        <taxon>Bacillati</taxon>
        <taxon>Actinomycetota</taxon>
        <taxon>Actinomycetes</taxon>
        <taxon>Mycobacteriales</taxon>
        <taxon>Nocardiaceae</taxon>
        <taxon>Nocardia</taxon>
    </lineage>
</organism>
<dbReference type="Gene3D" id="3.40.50.360">
    <property type="match status" value="1"/>
</dbReference>
<reference evidence="3" key="1">
    <citation type="journal article" date="2019" name="Int. J. Syst. Evol. Microbiol.">
        <title>The Global Catalogue of Microorganisms (GCM) 10K type strain sequencing project: providing services to taxonomists for standard genome sequencing and annotation.</title>
        <authorList>
            <consortium name="The Broad Institute Genomics Platform"/>
            <consortium name="The Broad Institute Genome Sequencing Center for Infectious Disease"/>
            <person name="Wu L."/>
            <person name="Ma J."/>
        </authorList>
    </citation>
    <scope>NUCLEOTIDE SEQUENCE [LARGE SCALE GENOMIC DNA]</scope>
    <source>
        <strain evidence="3">JCM 18298</strain>
    </source>
</reference>
<dbReference type="RefSeq" id="WP_345499056.1">
    <property type="nucleotide sequence ID" value="NZ_BAABJM010000007.1"/>
</dbReference>
<dbReference type="SUPFAM" id="SSF52218">
    <property type="entry name" value="Flavoproteins"/>
    <property type="match status" value="1"/>
</dbReference>
<dbReference type="InterPro" id="IPR026816">
    <property type="entry name" value="Flavodoxin_dom"/>
</dbReference>
<name>A0ABP9KXJ7_9NOCA</name>
<dbReference type="InterPro" id="IPR052200">
    <property type="entry name" value="Protoporphyrinogen_IX_DH"/>
</dbReference>
<evidence type="ECO:0000259" key="1">
    <source>
        <dbReference type="PROSITE" id="PS50902"/>
    </source>
</evidence>
<dbReference type="PANTHER" id="PTHR38030:SF2">
    <property type="entry name" value="PROTOPORPHYRINOGEN IX DEHYDROGENASE [QUINONE]"/>
    <property type="match status" value="1"/>
</dbReference>
<feature type="domain" description="Flavodoxin-like" evidence="1">
    <location>
        <begin position="4"/>
        <end position="150"/>
    </location>
</feature>
<dbReference type="PROSITE" id="PS50902">
    <property type="entry name" value="FLAVODOXIN_LIKE"/>
    <property type="match status" value="1"/>
</dbReference>
<keyword evidence="3" id="KW-1185">Reference proteome</keyword>
<proteinExistence type="predicted"/>
<dbReference type="InterPro" id="IPR029039">
    <property type="entry name" value="Flavoprotein-like_sf"/>
</dbReference>
<sequence>MKTIIVCKSVSHGNTRKVAEVIGGILESRVVDPAEIDADELAAYDVVGFGSGVRNMNLYPELRQFVRALSDERRGKAFVFNTSGFPEPPFARYRRNFARLVEKKGFDVVGSFSCYGYDTFWPLLVVGGVRKGRPNAADLDGARAFAEQLRTVIEAG</sequence>
<dbReference type="Pfam" id="PF12724">
    <property type="entry name" value="Flavodoxin_5"/>
    <property type="match status" value="1"/>
</dbReference>
<dbReference type="Proteomes" id="UP001500603">
    <property type="component" value="Unassembled WGS sequence"/>
</dbReference>
<accession>A0ABP9KXJ7</accession>